<evidence type="ECO:0000313" key="4">
    <source>
        <dbReference type="EMBL" id="BBM40921.1"/>
    </source>
</evidence>
<evidence type="ECO:0000259" key="3">
    <source>
        <dbReference type="Pfam" id="PF12327"/>
    </source>
</evidence>
<dbReference type="RefSeq" id="WP_018449885.1">
    <property type="nucleotide sequence ID" value="NZ_AP019827.1"/>
</dbReference>
<dbReference type="Gene3D" id="3.30.1330.20">
    <property type="entry name" value="Tubulin/FtsZ, C-terminal domain"/>
    <property type="match status" value="1"/>
</dbReference>
<dbReference type="STRING" id="1122172.GCA_000373045_00268"/>
<dbReference type="GO" id="GO:0005525">
    <property type="term" value="F:GTP binding"/>
    <property type="evidence" value="ECO:0007669"/>
    <property type="project" value="UniProtKB-KW"/>
</dbReference>
<keyword evidence="5" id="KW-1185">Reference proteome</keyword>
<reference evidence="4 5" key="1">
    <citation type="submission" date="2019-07" db="EMBL/GenBank/DDBJ databases">
        <title>Complete Genome Sequence of Leptotrichia shahii Strain JCM 16776.</title>
        <authorList>
            <person name="Watanabe S."/>
            <person name="Cui L."/>
        </authorList>
    </citation>
    <scope>NUCLEOTIDE SEQUENCE [LARGE SCALE GENOMIC DNA]</scope>
    <source>
        <strain evidence="4 5">JCM16776</strain>
    </source>
</reference>
<name>A0A510JR53_9FUSO</name>
<dbReference type="InterPro" id="IPR008280">
    <property type="entry name" value="Tub_FtsZ_C"/>
</dbReference>
<dbReference type="InterPro" id="IPR037103">
    <property type="entry name" value="Tubulin/FtsZ-like_C"/>
</dbReference>
<gene>
    <name evidence="4" type="ORF">JCM16776_1141</name>
</gene>
<dbReference type="Pfam" id="PF12327">
    <property type="entry name" value="FtsZ_C"/>
    <property type="match status" value="1"/>
</dbReference>
<dbReference type="EMBL" id="AP019827">
    <property type="protein sequence ID" value="BBM40921.1"/>
    <property type="molecule type" value="Genomic_DNA"/>
</dbReference>
<organism evidence="4 5">
    <name type="scientific">Leptotrichia shahii</name>
    <dbReference type="NCBI Taxonomy" id="157691"/>
    <lineage>
        <taxon>Bacteria</taxon>
        <taxon>Fusobacteriati</taxon>
        <taxon>Fusobacteriota</taxon>
        <taxon>Fusobacteriia</taxon>
        <taxon>Fusobacteriales</taxon>
        <taxon>Leptotrichiaceae</taxon>
        <taxon>Leptotrichia</taxon>
    </lineage>
</organism>
<evidence type="ECO:0000256" key="1">
    <source>
        <dbReference type="ARBA" id="ARBA00022741"/>
    </source>
</evidence>
<dbReference type="Proteomes" id="UP000322617">
    <property type="component" value="Chromosome"/>
</dbReference>
<dbReference type="SUPFAM" id="SSF55307">
    <property type="entry name" value="Tubulin C-terminal domain-like"/>
    <property type="match status" value="1"/>
</dbReference>
<dbReference type="AlphaFoldDB" id="A0A510JR53"/>
<evidence type="ECO:0000313" key="5">
    <source>
        <dbReference type="Proteomes" id="UP000322617"/>
    </source>
</evidence>
<dbReference type="KEGG" id="lsz:JCM16776_1141"/>
<accession>A0A510JR53</accession>
<protein>
    <recommendedName>
        <fullName evidence="3">Cell division protein FtsZ C-terminal domain-containing protein</fullName>
    </recommendedName>
</protein>
<proteinExistence type="predicted"/>
<sequence>MKKIKIINLGETPLDVVENENLEIIGAKDSYANLRIDFQNTDAIFIVLNTNLENERNIALKVIEDAERSNFIGIFDIGNGDAELFDSKINFITNCETAEEIKIGLNGIVSSLINEGLVNIDLDDLKVLFEKTSKVSFISEVGELKNIETFLENLKLKLGTLQKNKDGRVFINITGGPEISLDQIKDTVEVVSNIFEKATIIWCCLLNPEYEESIKVTVYSM</sequence>
<feature type="domain" description="Cell division protein FtsZ C-terminal" evidence="3">
    <location>
        <begin position="169"/>
        <end position="218"/>
    </location>
</feature>
<evidence type="ECO:0000256" key="2">
    <source>
        <dbReference type="ARBA" id="ARBA00023134"/>
    </source>
</evidence>
<keyword evidence="2" id="KW-0342">GTP-binding</keyword>
<keyword evidence="1" id="KW-0547">Nucleotide-binding</keyword>
<dbReference type="InterPro" id="IPR024757">
    <property type="entry name" value="FtsZ_C"/>
</dbReference>